<feature type="domain" description="Fucosyltransferase C-terminal" evidence="13">
    <location>
        <begin position="193"/>
        <end position="364"/>
    </location>
</feature>
<evidence type="ECO:0000256" key="6">
    <source>
        <dbReference type="ARBA" id="ARBA00022692"/>
    </source>
</evidence>
<dbReference type="GO" id="GO:0032580">
    <property type="term" value="C:Golgi cisterna membrane"/>
    <property type="evidence" value="ECO:0007669"/>
    <property type="project" value="UniProtKB-SubCell"/>
</dbReference>
<dbReference type="Proteomes" id="UP001634394">
    <property type="component" value="Unassembled WGS sequence"/>
</dbReference>
<keyword evidence="4 12" id="KW-0328">Glycosyltransferase</keyword>
<keyword evidence="7" id="KW-0735">Signal-anchor</keyword>
<dbReference type="EC" id="2.4.1.-" evidence="12"/>
<evidence type="ECO:0000256" key="10">
    <source>
        <dbReference type="ARBA" id="ARBA00023136"/>
    </source>
</evidence>
<dbReference type="InterPro" id="IPR031481">
    <property type="entry name" value="Glyco_tran_10_N"/>
</dbReference>
<dbReference type="Gene3D" id="3.40.50.11660">
    <property type="entry name" value="Glycosyl transferase family 10, C-terminal domain"/>
    <property type="match status" value="1"/>
</dbReference>
<name>A0ABD3VQ53_SINWO</name>
<keyword evidence="8 12" id="KW-1133">Transmembrane helix</keyword>
<evidence type="ECO:0000256" key="7">
    <source>
        <dbReference type="ARBA" id="ARBA00022968"/>
    </source>
</evidence>
<dbReference type="Pfam" id="PF00852">
    <property type="entry name" value="Glyco_transf_10"/>
    <property type="match status" value="1"/>
</dbReference>
<organism evidence="15 16">
    <name type="scientific">Sinanodonta woodiana</name>
    <name type="common">Chinese pond mussel</name>
    <name type="synonym">Anodonta woodiana</name>
    <dbReference type="NCBI Taxonomy" id="1069815"/>
    <lineage>
        <taxon>Eukaryota</taxon>
        <taxon>Metazoa</taxon>
        <taxon>Spiralia</taxon>
        <taxon>Lophotrochozoa</taxon>
        <taxon>Mollusca</taxon>
        <taxon>Bivalvia</taxon>
        <taxon>Autobranchia</taxon>
        <taxon>Heteroconchia</taxon>
        <taxon>Palaeoheterodonta</taxon>
        <taxon>Unionida</taxon>
        <taxon>Unionoidea</taxon>
        <taxon>Unionidae</taxon>
        <taxon>Unioninae</taxon>
        <taxon>Sinanodonta</taxon>
    </lineage>
</organism>
<evidence type="ECO:0000313" key="15">
    <source>
        <dbReference type="EMBL" id="KAL3862642.1"/>
    </source>
</evidence>
<dbReference type="Pfam" id="PF17039">
    <property type="entry name" value="Glyco_tran_10_N"/>
    <property type="match status" value="1"/>
</dbReference>
<feature type="transmembrane region" description="Helical" evidence="12">
    <location>
        <begin position="7"/>
        <end position="26"/>
    </location>
</feature>
<evidence type="ECO:0000313" key="16">
    <source>
        <dbReference type="Proteomes" id="UP001634394"/>
    </source>
</evidence>
<evidence type="ECO:0000256" key="2">
    <source>
        <dbReference type="ARBA" id="ARBA00004922"/>
    </source>
</evidence>
<dbReference type="FunFam" id="3.40.50.11660:FF:000004">
    <property type="entry name" value="Glycoprotein 3-alpha-L-fucosyltransferase A"/>
    <property type="match status" value="1"/>
</dbReference>
<keyword evidence="16" id="KW-1185">Reference proteome</keyword>
<protein>
    <recommendedName>
        <fullName evidence="12">Fucosyltransferase</fullName>
        <ecNumber evidence="12">2.4.1.-</ecNumber>
    </recommendedName>
</protein>
<dbReference type="SUPFAM" id="SSF53756">
    <property type="entry name" value="UDP-Glycosyltransferase/glycogen phosphorylase"/>
    <property type="match status" value="1"/>
</dbReference>
<dbReference type="InterPro" id="IPR038577">
    <property type="entry name" value="GT10-like_C_sf"/>
</dbReference>
<keyword evidence="5 12" id="KW-0808">Transferase</keyword>
<comment type="caution">
    <text evidence="15">The sequence shown here is derived from an EMBL/GenBank/DDBJ whole genome shotgun (WGS) entry which is preliminary data.</text>
</comment>
<evidence type="ECO:0000256" key="4">
    <source>
        <dbReference type="ARBA" id="ARBA00022676"/>
    </source>
</evidence>
<keyword evidence="6 12" id="KW-0812">Transmembrane</keyword>
<evidence type="ECO:0000256" key="12">
    <source>
        <dbReference type="RuleBase" id="RU003832"/>
    </source>
</evidence>
<evidence type="ECO:0000256" key="1">
    <source>
        <dbReference type="ARBA" id="ARBA00004323"/>
    </source>
</evidence>
<evidence type="ECO:0000256" key="11">
    <source>
        <dbReference type="ARBA" id="ARBA00023180"/>
    </source>
</evidence>
<keyword evidence="9 12" id="KW-0333">Golgi apparatus</keyword>
<accession>A0ABD3VQ53</accession>
<evidence type="ECO:0000256" key="8">
    <source>
        <dbReference type="ARBA" id="ARBA00022989"/>
    </source>
</evidence>
<dbReference type="GO" id="GO:0000139">
    <property type="term" value="C:Golgi membrane"/>
    <property type="evidence" value="ECO:0007669"/>
    <property type="project" value="UniProtKB-SubCell"/>
</dbReference>
<evidence type="ECO:0000259" key="13">
    <source>
        <dbReference type="Pfam" id="PF00852"/>
    </source>
</evidence>
<keyword evidence="10 12" id="KW-0472">Membrane</keyword>
<dbReference type="GO" id="GO:0008417">
    <property type="term" value="F:fucosyltransferase activity"/>
    <property type="evidence" value="ECO:0007669"/>
    <property type="project" value="UniProtKB-ARBA"/>
</dbReference>
<sequence>MEKKRTLSVLVVMTTFVILIVTYSISTQSQLIARNRNFLTVFHPRNVTGPNYGKKILFWTPMFEVSSKELAAKHRRCLLQCDVNCTVTSDRREVMSVDAVMFHLRDLWVGGIGTKRFVPIPGYRRPSQVWVLYNMESLAYLQGDLNALNGYFNWTVWYRKDSTISIPYGQVSELSETEITAMSKHLETRNFFREKSKAVTGMISHCKDYARRYKVIHELKTYINIEMFGDCYGKPCKGNFTECEDMLRKYKFYLALENSICKDYVTEKYWGALARNQVPIVNWKNISDNIVIPNSYINIHDFKDMKALASYLTMVGNNETLYNSYFTWKKRLTNRSECFTCKLCRALYNGTTFQHQVYSDIDAWLENDICQKTSTFANIYNDLDWHFFKIYS</sequence>
<dbReference type="InterPro" id="IPR055270">
    <property type="entry name" value="Glyco_tran_10_C"/>
</dbReference>
<dbReference type="PANTHER" id="PTHR48438:SF1">
    <property type="entry name" value="ALPHA-(1,3)-FUCOSYLTRANSFERASE C-RELATED"/>
    <property type="match status" value="1"/>
</dbReference>
<evidence type="ECO:0000256" key="9">
    <source>
        <dbReference type="ARBA" id="ARBA00023034"/>
    </source>
</evidence>
<evidence type="ECO:0000259" key="14">
    <source>
        <dbReference type="Pfam" id="PF17039"/>
    </source>
</evidence>
<proteinExistence type="inferred from homology"/>
<evidence type="ECO:0000256" key="3">
    <source>
        <dbReference type="ARBA" id="ARBA00008919"/>
    </source>
</evidence>
<dbReference type="InterPro" id="IPR001503">
    <property type="entry name" value="Glyco_trans_10"/>
</dbReference>
<reference evidence="15 16" key="1">
    <citation type="submission" date="2024-11" db="EMBL/GenBank/DDBJ databases">
        <title>Chromosome-level genome assembly of the freshwater bivalve Anodonta woodiana.</title>
        <authorList>
            <person name="Chen X."/>
        </authorList>
    </citation>
    <scope>NUCLEOTIDE SEQUENCE [LARGE SCALE GENOMIC DNA]</scope>
    <source>
        <strain evidence="15">MN2024</strain>
        <tissue evidence="15">Gills</tissue>
    </source>
</reference>
<feature type="domain" description="Fucosyltransferase N-terminal" evidence="14">
    <location>
        <begin position="54"/>
        <end position="169"/>
    </location>
</feature>
<keyword evidence="11" id="KW-0325">Glycoprotein</keyword>
<evidence type="ECO:0000256" key="5">
    <source>
        <dbReference type="ARBA" id="ARBA00022679"/>
    </source>
</evidence>
<comment type="pathway">
    <text evidence="2">Protein modification; protein glycosylation.</text>
</comment>
<comment type="similarity">
    <text evidence="3 12">Belongs to the glycosyltransferase 10 family.</text>
</comment>
<gene>
    <name evidence="15" type="ORF">ACJMK2_008596</name>
</gene>
<dbReference type="EMBL" id="JBJQND010000011">
    <property type="protein sequence ID" value="KAL3862642.1"/>
    <property type="molecule type" value="Genomic_DNA"/>
</dbReference>
<dbReference type="AlphaFoldDB" id="A0ABD3VQ53"/>
<dbReference type="PANTHER" id="PTHR48438">
    <property type="entry name" value="ALPHA-(1,3)-FUCOSYLTRANSFERASE C-RELATED"/>
    <property type="match status" value="1"/>
</dbReference>
<comment type="subcellular location">
    <subcellularLocation>
        <location evidence="1">Golgi apparatus membrane</location>
        <topology evidence="1">Single-pass type II membrane protein</topology>
    </subcellularLocation>
    <subcellularLocation>
        <location evidence="12">Golgi apparatus</location>
        <location evidence="12">Golgi stack membrane</location>
        <topology evidence="12">Single-pass type II membrane protein</topology>
    </subcellularLocation>
</comment>